<gene>
    <name evidence="2" type="ORF">H4Q32_025761</name>
</gene>
<organism evidence="2 3">
    <name type="scientific">Labeo rohita</name>
    <name type="common">Indian major carp</name>
    <name type="synonym">Cyprinus rohita</name>
    <dbReference type="NCBI Taxonomy" id="84645"/>
    <lineage>
        <taxon>Eukaryota</taxon>
        <taxon>Metazoa</taxon>
        <taxon>Chordata</taxon>
        <taxon>Craniata</taxon>
        <taxon>Vertebrata</taxon>
        <taxon>Euteleostomi</taxon>
        <taxon>Actinopterygii</taxon>
        <taxon>Neopterygii</taxon>
        <taxon>Teleostei</taxon>
        <taxon>Ostariophysi</taxon>
        <taxon>Cypriniformes</taxon>
        <taxon>Cyprinidae</taxon>
        <taxon>Labeoninae</taxon>
        <taxon>Labeonini</taxon>
        <taxon>Labeo</taxon>
    </lineage>
</organism>
<keyword evidence="1" id="KW-0472">Membrane</keyword>
<dbReference type="Proteomes" id="UP000830375">
    <property type="component" value="Unassembled WGS sequence"/>
</dbReference>
<keyword evidence="1" id="KW-1133">Transmembrane helix</keyword>
<proteinExistence type="predicted"/>
<keyword evidence="3" id="KW-1185">Reference proteome</keyword>
<feature type="transmembrane region" description="Helical" evidence="1">
    <location>
        <begin position="38"/>
        <end position="58"/>
    </location>
</feature>
<sequence>MPEFIITHETDTYNRTTILSQCSSFFSDHIHFCDSIEAVIRLALAALVGVAAVAVLVYDIRSRKAKQDTKDQTSPSDYVNILEQNCEIKM</sequence>
<dbReference type="EMBL" id="JACTAM010001357">
    <property type="protein sequence ID" value="KAI2646415.1"/>
    <property type="molecule type" value="Genomic_DNA"/>
</dbReference>
<accession>A0ABQ8L6R9</accession>
<comment type="caution">
    <text evidence="2">The sequence shown here is derived from an EMBL/GenBank/DDBJ whole genome shotgun (WGS) entry which is preliminary data.</text>
</comment>
<evidence type="ECO:0000256" key="1">
    <source>
        <dbReference type="SAM" id="Phobius"/>
    </source>
</evidence>
<keyword evidence="1" id="KW-0812">Transmembrane</keyword>
<evidence type="ECO:0000313" key="3">
    <source>
        <dbReference type="Proteomes" id="UP000830375"/>
    </source>
</evidence>
<protein>
    <submittedName>
        <fullName evidence="2">Lipid uptake coordinator A</fullName>
    </submittedName>
</protein>
<reference evidence="2 3" key="1">
    <citation type="submission" date="2022-01" db="EMBL/GenBank/DDBJ databases">
        <title>A high-quality chromosome-level genome assembly of rohu carp, Labeo rohita.</title>
        <authorList>
            <person name="Arick M.A. II"/>
            <person name="Hsu C.-Y."/>
            <person name="Magbanua Z."/>
            <person name="Pechanova O."/>
            <person name="Grover C."/>
            <person name="Miller E."/>
            <person name="Thrash A."/>
            <person name="Ezzel L."/>
            <person name="Alam S."/>
            <person name="Benzie J."/>
            <person name="Hamilton M."/>
            <person name="Karsi A."/>
            <person name="Lawrence M.L."/>
            <person name="Peterson D.G."/>
        </authorList>
    </citation>
    <scope>NUCLEOTIDE SEQUENCE [LARGE SCALE GENOMIC DNA]</scope>
    <source>
        <strain evidence="3">BAU-BD-2019</strain>
        <tissue evidence="2">Blood</tissue>
    </source>
</reference>
<evidence type="ECO:0000313" key="2">
    <source>
        <dbReference type="EMBL" id="KAI2646415.1"/>
    </source>
</evidence>
<name>A0ABQ8L6R9_LABRO</name>